<dbReference type="RefSeq" id="WP_172161731.1">
    <property type="nucleotide sequence ID" value="NZ_CP053564.1"/>
</dbReference>
<feature type="domain" description="STAS" evidence="2">
    <location>
        <begin position="33"/>
        <end position="146"/>
    </location>
</feature>
<evidence type="ECO:0000313" key="3">
    <source>
        <dbReference type="EMBL" id="QJY48239.1"/>
    </source>
</evidence>
<dbReference type="CDD" id="cd07043">
    <property type="entry name" value="STAS_anti-anti-sigma_factors"/>
    <property type="match status" value="1"/>
</dbReference>
<proteinExistence type="predicted"/>
<sequence>MVQEEGRSPAGGGREPGAEGSAATRVPAREQLMTVTVDERDEAVVLTVTGEVDGLTAPRLQDAICGVFDRLDGRVLVVDLTSVGFFGSPGLHTLTVSAREAVEQRGHRPLRIVVDDTRPVVRPIRHSGLDALLALYHDVPTALRDR</sequence>
<dbReference type="Gene3D" id="3.30.750.24">
    <property type="entry name" value="STAS domain"/>
    <property type="match status" value="1"/>
</dbReference>
<dbReference type="PROSITE" id="PS50801">
    <property type="entry name" value="STAS"/>
    <property type="match status" value="1"/>
</dbReference>
<dbReference type="GO" id="GO:0043856">
    <property type="term" value="F:anti-sigma factor antagonist activity"/>
    <property type="evidence" value="ECO:0007669"/>
    <property type="project" value="TreeGrafter"/>
</dbReference>
<dbReference type="PANTHER" id="PTHR33495:SF2">
    <property type="entry name" value="ANTI-SIGMA FACTOR ANTAGONIST TM_1081-RELATED"/>
    <property type="match status" value="1"/>
</dbReference>
<keyword evidence="4" id="KW-1185">Reference proteome</keyword>
<evidence type="ECO:0000256" key="1">
    <source>
        <dbReference type="SAM" id="MobiDB-lite"/>
    </source>
</evidence>
<reference evidence="3 4" key="1">
    <citation type="submission" date="2020-05" db="EMBL/GenBank/DDBJ databases">
        <authorList>
            <person name="Mo P."/>
        </authorList>
    </citation>
    <scope>NUCLEOTIDE SEQUENCE [LARGE SCALE GENOMIC DNA]</scope>
    <source>
        <strain evidence="3 4">Gen01</strain>
    </source>
</reference>
<dbReference type="InterPro" id="IPR002645">
    <property type="entry name" value="STAS_dom"/>
</dbReference>
<dbReference type="Pfam" id="PF01740">
    <property type="entry name" value="STAS"/>
    <property type="match status" value="1"/>
</dbReference>
<dbReference type="AlphaFoldDB" id="A0A6M6JP68"/>
<evidence type="ECO:0000259" key="2">
    <source>
        <dbReference type="PROSITE" id="PS50801"/>
    </source>
</evidence>
<evidence type="ECO:0000313" key="4">
    <source>
        <dbReference type="Proteomes" id="UP000505377"/>
    </source>
</evidence>
<dbReference type="KEGG" id="pbro:HOP40_22580"/>
<dbReference type="Proteomes" id="UP000505377">
    <property type="component" value="Chromosome"/>
</dbReference>
<dbReference type="EMBL" id="CP053564">
    <property type="protein sequence ID" value="QJY48239.1"/>
    <property type="molecule type" value="Genomic_DNA"/>
</dbReference>
<feature type="region of interest" description="Disordered" evidence="1">
    <location>
        <begin position="1"/>
        <end position="26"/>
    </location>
</feature>
<dbReference type="PANTHER" id="PTHR33495">
    <property type="entry name" value="ANTI-SIGMA FACTOR ANTAGONIST TM_1081-RELATED-RELATED"/>
    <property type="match status" value="1"/>
</dbReference>
<protein>
    <submittedName>
        <fullName evidence="3">Anti-anti-sigma factor</fullName>
    </submittedName>
</protein>
<name>A0A6M6JP68_9PSEU</name>
<organism evidence="3 4">
    <name type="scientific">Pseudonocardia broussonetiae</name>
    <dbReference type="NCBI Taxonomy" id="2736640"/>
    <lineage>
        <taxon>Bacteria</taxon>
        <taxon>Bacillati</taxon>
        <taxon>Actinomycetota</taxon>
        <taxon>Actinomycetes</taxon>
        <taxon>Pseudonocardiales</taxon>
        <taxon>Pseudonocardiaceae</taxon>
        <taxon>Pseudonocardia</taxon>
    </lineage>
</organism>
<accession>A0A6M6JP68</accession>
<dbReference type="InterPro" id="IPR036513">
    <property type="entry name" value="STAS_dom_sf"/>
</dbReference>
<dbReference type="SUPFAM" id="SSF52091">
    <property type="entry name" value="SpoIIaa-like"/>
    <property type="match status" value="1"/>
</dbReference>
<gene>
    <name evidence="3" type="ORF">HOP40_22580</name>
</gene>